<dbReference type="AlphaFoldDB" id="A0A3S0H2H8"/>
<dbReference type="EMBL" id="RXOF01000019">
    <property type="protein sequence ID" value="RTQ45630.1"/>
    <property type="molecule type" value="Genomic_DNA"/>
</dbReference>
<keyword evidence="3" id="KW-1185">Reference proteome</keyword>
<feature type="signal peptide" evidence="1">
    <location>
        <begin position="1"/>
        <end position="19"/>
    </location>
</feature>
<feature type="chain" id="PRO_5018616518" evidence="1">
    <location>
        <begin position="20"/>
        <end position="164"/>
    </location>
</feature>
<name>A0A3S0H2H8_9BACT</name>
<sequence length="164" mass="17550">MLLVVVSLFLSPWLAAAQASEPAAPVKGVDKILIFTADTGQVVLNRMIEALTQTGFELDTAVVGFAQTLYVPIVAAYESAVPATVSARVRVRPGNGGSIILLDGDCLAESRLPPDTKVKTEPARYAGKRRSVPRAAFRMLRGAALAYPNGKVLYRRWDAGTPEP</sequence>
<evidence type="ECO:0000313" key="3">
    <source>
        <dbReference type="Proteomes" id="UP000282184"/>
    </source>
</evidence>
<proteinExistence type="predicted"/>
<organism evidence="2 3">
    <name type="scientific">Hymenobacter gummosus</name>
    <dbReference type="NCBI Taxonomy" id="1776032"/>
    <lineage>
        <taxon>Bacteria</taxon>
        <taxon>Pseudomonadati</taxon>
        <taxon>Bacteroidota</taxon>
        <taxon>Cytophagia</taxon>
        <taxon>Cytophagales</taxon>
        <taxon>Hymenobacteraceae</taxon>
        <taxon>Hymenobacter</taxon>
    </lineage>
</organism>
<gene>
    <name evidence="2" type="ORF">EJV47_24385</name>
</gene>
<reference evidence="2 3" key="1">
    <citation type="submission" date="2018-12" db="EMBL/GenBank/DDBJ databases">
        <title>Hymenobacter gummosus sp. nov., isolated from a spring.</title>
        <authorList>
            <person name="Nie L."/>
        </authorList>
    </citation>
    <scope>NUCLEOTIDE SEQUENCE [LARGE SCALE GENOMIC DNA]</scope>
    <source>
        <strain evidence="2 3">KCTC 52166</strain>
    </source>
</reference>
<comment type="caution">
    <text evidence="2">The sequence shown here is derived from an EMBL/GenBank/DDBJ whole genome shotgun (WGS) entry which is preliminary data.</text>
</comment>
<evidence type="ECO:0000256" key="1">
    <source>
        <dbReference type="SAM" id="SignalP"/>
    </source>
</evidence>
<evidence type="ECO:0000313" key="2">
    <source>
        <dbReference type="EMBL" id="RTQ45630.1"/>
    </source>
</evidence>
<accession>A0A3S0H2H8</accession>
<keyword evidence="1" id="KW-0732">Signal</keyword>
<protein>
    <submittedName>
        <fullName evidence="2">Uncharacterized protein</fullName>
    </submittedName>
</protein>
<dbReference type="Proteomes" id="UP000282184">
    <property type="component" value="Unassembled WGS sequence"/>
</dbReference>